<keyword evidence="9" id="KW-0233">DNA recombination</keyword>
<keyword evidence="2" id="KW-0479">Metal-binding</keyword>
<dbReference type="PANTHER" id="PTHR42648">
    <property type="entry name" value="TRANSPOSASE, PUTATIVE-RELATED"/>
    <property type="match status" value="1"/>
</dbReference>
<evidence type="ECO:0000256" key="5">
    <source>
        <dbReference type="ARBA" id="ARBA00022842"/>
    </source>
</evidence>
<evidence type="ECO:0000313" key="11">
    <source>
        <dbReference type="Proteomes" id="UP000014500"/>
    </source>
</evidence>
<dbReference type="Proteomes" id="UP000014500">
    <property type="component" value="Unassembled WGS sequence"/>
</dbReference>
<dbReference type="GO" id="GO:0003676">
    <property type="term" value="F:nucleic acid binding"/>
    <property type="evidence" value="ECO:0007669"/>
    <property type="project" value="InterPro"/>
</dbReference>
<keyword evidence="6" id="KW-0229">DNA integration</keyword>
<dbReference type="STRING" id="126957.T1JP39"/>
<keyword evidence="8" id="KW-0548">Nucleotidyltransferase</keyword>
<keyword evidence="3" id="KW-0255">Endonuclease</keyword>
<evidence type="ECO:0000256" key="4">
    <source>
        <dbReference type="ARBA" id="ARBA00022801"/>
    </source>
</evidence>
<evidence type="ECO:0000313" key="10">
    <source>
        <dbReference type="EnsemblMetazoa" id="SMAR015615-PA"/>
    </source>
</evidence>
<proteinExistence type="predicted"/>
<reference evidence="10" key="2">
    <citation type="submission" date="2015-02" db="UniProtKB">
        <authorList>
            <consortium name="EnsemblMetazoa"/>
        </authorList>
    </citation>
    <scope>IDENTIFICATION</scope>
</reference>
<evidence type="ECO:0000256" key="8">
    <source>
        <dbReference type="ARBA" id="ARBA00022932"/>
    </source>
</evidence>
<keyword evidence="8" id="KW-0239">DNA-directed DNA polymerase</keyword>
<dbReference type="OMA" id="MAYAYIP"/>
<evidence type="ECO:0000256" key="9">
    <source>
        <dbReference type="ARBA" id="ARBA00023172"/>
    </source>
</evidence>
<protein>
    <recommendedName>
        <fullName evidence="12">Integrase catalytic domain-containing protein</fullName>
    </recommendedName>
</protein>
<keyword evidence="11" id="KW-1185">Reference proteome</keyword>
<name>T1JP39_STRMM</name>
<keyword evidence="5" id="KW-0460">Magnesium</keyword>
<evidence type="ECO:0000256" key="1">
    <source>
        <dbReference type="ARBA" id="ARBA00022722"/>
    </source>
</evidence>
<dbReference type="Gene3D" id="3.30.420.10">
    <property type="entry name" value="Ribonuclease H-like superfamily/Ribonuclease H"/>
    <property type="match status" value="1"/>
</dbReference>
<keyword evidence="1" id="KW-0540">Nuclease</keyword>
<evidence type="ECO:0000256" key="3">
    <source>
        <dbReference type="ARBA" id="ARBA00022759"/>
    </source>
</evidence>
<dbReference type="SUPFAM" id="SSF53098">
    <property type="entry name" value="Ribonuclease H-like"/>
    <property type="match status" value="1"/>
</dbReference>
<keyword evidence="4" id="KW-0378">Hydrolase</keyword>
<evidence type="ECO:0008006" key="12">
    <source>
        <dbReference type="Google" id="ProtNLM"/>
    </source>
</evidence>
<dbReference type="AlphaFoldDB" id="T1JP39"/>
<dbReference type="InterPro" id="IPR012337">
    <property type="entry name" value="RNaseH-like_sf"/>
</dbReference>
<dbReference type="EnsemblMetazoa" id="SMAR015615-RA">
    <property type="protein sequence ID" value="SMAR015615-PA"/>
    <property type="gene ID" value="SMAR015615"/>
</dbReference>
<dbReference type="GO" id="GO:0003887">
    <property type="term" value="F:DNA-directed DNA polymerase activity"/>
    <property type="evidence" value="ECO:0007669"/>
    <property type="project" value="UniProtKB-KW"/>
</dbReference>
<dbReference type="EMBL" id="AFFK01018152">
    <property type="status" value="NOT_ANNOTATED_CDS"/>
    <property type="molecule type" value="Genomic_DNA"/>
</dbReference>
<dbReference type="GO" id="GO:0046872">
    <property type="term" value="F:metal ion binding"/>
    <property type="evidence" value="ECO:0007669"/>
    <property type="project" value="UniProtKB-KW"/>
</dbReference>
<dbReference type="InterPro" id="IPR039537">
    <property type="entry name" value="Retrotran_Ty1/copia-like"/>
</dbReference>
<dbReference type="GO" id="GO:0006310">
    <property type="term" value="P:DNA recombination"/>
    <property type="evidence" value="ECO:0007669"/>
    <property type="project" value="UniProtKB-KW"/>
</dbReference>
<dbReference type="GO" id="GO:0015074">
    <property type="term" value="P:DNA integration"/>
    <property type="evidence" value="ECO:0007669"/>
    <property type="project" value="UniProtKB-KW"/>
</dbReference>
<sequence length="127" mass="14937">MNAYSPQMNETAEQINRTILDGVRALLADTDLPQELWTELSVTLTYLKNRYLHARLKQEIPYVNWRKRHLSLRHLRRPGCVAYVNIPKQKQDGKLNHGRVSWWDMPSVPEVTESGIQRLMRSQKPNM</sequence>
<keyword evidence="7" id="KW-0695">RNA-directed DNA polymerase</keyword>
<dbReference type="eggNOG" id="KOG0017">
    <property type="taxonomic scope" value="Eukaryota"/>
</dbReference>
<dbReference type="GO" id="GO:0003964">
    <property type="term" value="F:RNA-directed DNA polymerase activity"/>
    <property type="evidence" value="ECO:0007669"/>
    <property type="project" value="UniProtKB-KW"/>
</dbReference>
<reference evidence="11" key="1">
    <citation type="submission" date="2011-05" db="EMBL/GenBank/DDBJ databases">
        <authorList>
            <person name="Richards S.R."/>
            <person name="Qu J."/>
            <person name="Jiang H."/>
            <person name="Jhangiani S.N."/>
            <person name="Agravi P."/>
            <person name="Goodspeed R."/>
            <person name="Gross S."/>
            <person name="Mandapat C."/>
            <person name="Jackson L."/>
            <person name="Mathew T."/>
            <person name="Pu L."/>
            <person name="Thornton R."/>
            <person name="Saada N."/>
            <person name="Wilczek-Boney K.B."/>
            <person name="Lee S."/>
            <person name="Kovar C."/>
            <person name="Wu Y."/>
            <person name="Scherer S.E."/>
            <person name="Worley K.C."/>
            <person name="Muzny D.M."/>
            <person name="Gibbs R."/>
        </authorList>
    </citation>
    <scope>NUCLEOTIDE SEQUENCE</scope>
    <source>
        <strain evidence="11">Brora</strain>
    </source>
</reference>
<organism evidence="10 11">
    <name type="scientific">Strigamia maritima</name>
    <name type="common">European centipede</name>
    <name type="synonym">Geophilus maritimus</name>
    <dbReference type="NCBI Taxonomy" id="126957"/>
    <lineage>
        <taxon>Eukaryota</taxon>
        <taxon>Metazoa</taxon>
        <taxon>Ecdysozoa</taxon>
        <taxon>Arthropoda</taxon>
        <taxon>Myriapoda</taxon>
        <taxon>Chilopoda</taxon>
        <taxon>Pleurostigmophora</taxon>
        <taxon>Geophilomorpha</taxon>
        <taxon>Linotaeniidae</taxon>
        <taxon>Strigamia</taxon>
    </lineage>
</organism>
<dbReference type="HOGENOM" id="CLU_1973281_0_0_1"/>
<evidence type="ECO:0000256" key="2">
    <source>
        <dbReference type="ARBA" id="ARBA00022723"/>
    </source>
</evidence>
<evidence type="ECO:0000256" key="6">
    <source>
        <dbReference type="ARBA" id="ARBA00022908"/>
    </source>
</evidence>
<dbReference type="GO" id="GO:0004519">
    <property type="term" value="F:endonuclease activity"/>
    <property type="evidence" value="ECO:0007669"/>
    <property type="project" value="UniProtKB-KW"/>
</dbReference>
<dbReference type="PhylomeDB" id="T1JP39"/>
<evidence type="ECO:0000256" key="7">
    <source>
        <dbReference type="ARBA" id="ARBA00022918"/>
    </source>
</evidence>
<accession>T1JP39</accession>
<dbReference type="GO" id="GO:0016787">
    <property type="term" value="F:hydrolase activity"/>
    <property type="evidence" value="ECO:0007669"/>
    <property type="project" value="UniProtKB-KW"/>
</dbReference>
<dbReference type="InterPro" id="IPR036397">
    <property type="entry name" value="RNaseH_sf"/>
</dbReference>
<dbReference type="PANTHER" id="PTHR42648:SF11">
    <property type="entry name" value="TRANSPOSON TY4-P GAG-POL POLYPROTEIN"/>
    <property type="match status" value="1"/>
</dbReference>
<keyword evidence="8" id="KW-0808">Transferase</keyword>